<keyword evidence="1" id="KW-1133">Transmembrane helix</keyword>
<reference evidence="2 3" key="1">
    <citation type="submission" date="2021-08" db="EMBL/GenBank/DDBJ databases">
        <title>Complete genome sequence of Leptospira kobayashii strain E30.</title>
        <authorList>
            <person name="Nakao R."/>
            <person name="Nakamura S."/>
            <person name="Masuzawa T."/>
            <person name="Koizumi N."/>
        </authorList>
    </citation>
    <scope>NUCLEOTIDE SEQUENCE [LARGE SCALE GENOMIC DNA]</scope>
    <source>
        <strain evidence="2 3">E30</strain>
    </source>
</reference>
<proteinExistence type="predicted"/>
<feature type="transmembrane region" description="Helical" evidence="1">
    <location>
        <begin position="16"/>
        <end position="35"/>
    </location>
</feature>
<protein>
    <submittedName>
        <fullName evidence="2">Uncharacterized protein</fullName>
    </submittedName>
</protein>
<dbReference type="EMBL" id="AP025028">
    <property type="protein sequence ID" value="BDA80101.1"/>
    <property type="molecule type" value="Genomic_DNA"/>
</dbReference>
<dbReference type="Proteomes" id="UP000245263">
    <property type="component" value="Chromosome 1"/>
</dbReference>
<name>A0ABN6KJ29_9LEPT</name>
<evidence type="ECO:0000313" key="2">
    <source>
        <dbReference type="EMBL" id="BDA80101.1"/>
    </source>
</evidence>
<evidence type="ECO:0000256" key="1">
    <source>
        <dbReference type="SAM" id="Phobius"/>
    </source>
</evidence>
<keyword evidence="1" id="KW-0812">Transmembrane</keyword>
<sequence length="336" mass="38615">MAIYSRYEPHRKKKSGTPWFLLIFLIILGSLGYFYRKEIFFLFARDQSVRAEKAKEKLIELWKSDKLKESDIEDFQTVAINFSEKDPTDPQAFHLIARSLYWNLPRIGIFFDSSSLVLNLGSDFSEFIGKTQLAESTLDSIFWNARTAEAVASSSFSDWENNRLLLFLAETYRQVKKPGALTKDYGSIDTSKLSPEFQSVFIWLLTYNTMQAGDAVGLEKILDATKKPGYTGRIQFSPREENFLKGMSKFYKKDYVNSLSLLRSTKTSNPDKITETAVITEANIFHMQNLTQKGIDLLEEYYAFSGKKNEEILNIIRVMLKERPTAKTKLDVGLPK</sequence>
<accession>A0ABN6KJ29</accession>
<keyword evidence="3" id="KW-1185">Reference proteome</keyword>
<gene>
    <name evidence="2" type="ORF">LPTSP3_g30310</name>
</gene>
<evidence type="ECO:0000313" key="3">
    <source>
        <dbReference type="Proteomes" id="UP000245263"/>
    </source>
</evidence>
<keyword evidence="1" id="KW-0472">Membrane</keyword>
<dbReference type="RefSeq" id="WP_242935237.1">
    <property type="nucleotide sequence ID" value="NZ_AP025028.1"/>
</dbReference>
<organism evidence="2 3">
    <name type="scientific">Leptospira kobayashii</name>
    <dbReference type="NCBI Taxonomy" id="1917830"/>
    <lineage>
        <taxon>Bacteria</taxon>
        <taxon>Pseudomonadati</taxon>
        <taxon>Spirochaetota</taxon>
        <taxon>Spirochaetia</taxon>
        <taxon>Leptospirales</taxon>
        <taxon>Leptospiraceae</taxon>
        <taxon>Leptospira</taxon>
    </lineage>
</organism>